<organism evidence="1 2">
    <name type="scientific">Planoprotostelium fungivorum</name>
    <dbReference type="NCBI Taxonomy" id="1890364"/>
    <lineage>
        <taxon>Eukaryota</taxon>
        <taxon>Amoebozoa</taxon>
        <taxon>Evosea</taxon>
        <taxon>Variosea</taxon>
        <taxon>Cavosteliida</taxon>
        <taxon>Cavosteliaceae</taxon>
        <taxon>Planoprotostelium</taxon>
    </lineage>
</organism>
<sequence>MEMPRYEYRFPSAATANALALKFNLDPDPISVCSDAGCRNDVGDISLLVQELTTSTDVLILPKELPLLGLYGALRASQALARV</sequence>
<protein>
    <submittedName>
        <fullName evidence="1">Uncharacterized protein</fullName>
    </submittedName>
</protein>
<keyword evidence="2" id="KW-1185">Reference proteome</keyword>
<comment type="caution">
    <text evidence="1">The sequence shown here is derived from an EMBL/GenBank/DDBJ whole genome shotgun (WGS) entry which is preliminary data.</text>
</comment>
<dbReference type="Proteomes" id="UP000241769">
    <property type="component" value="Unassembled WGS sequence"/>
</dbReference>
<dbReference type="InParanoid" id="A0A2P6MR41"/>
<accession>A0A2P6MR41</accession>
<reference evidence="1 2" key="1">
    <citation type="journal article" date="2018" name="Genome Biol. Evol.">
        <title>Multiple Roots of Fruiting Body Formation in Amoebozoa.</title>
        <authorList>
            <person name="Hillmann F."/>
            <person name="Forbes G."/>
            <person name="Novohradska S."/>
            <person name="Ferling I."/>
            <person name="Riege K."/>
            <person name="Groth M."/>
            <person name="Westermann M."/>
            <person name="Marz M."/>
            <person name="Spaller T."/>
            <person name="Winckler T."/>
            <person name="Schaap P."/>
            <person name="Glockner G."/>
        </authorList>
    </citation>
    <scope>NUCLEOTIDE SEQUENCE [LARGE SCALE GENOMIC DNA]</scope>
    <source>
        <strain evidence="1 2">Jena</strain>
    </source>
</reference>
<gene>
    <name evidence="1" type="ORF">PROFUN_16329</name>
</gene>
<dbReference type="EMBL" id="MDYQ01000496">
    <property type="protein sequence ID" value="PRP74162.1"/>
    <property type="molecule type" value="Genomic_DNA"/>
</dbReference>
<evidence type="ECO:0000313" key="2">
    <source>
        <dbReference type="Proteomes" id="UP000241769"/>
    </source>
</evidence>
<evidence type="ECO:0000313" key="1">
    <source>
        <dbReference type="EMBL" id="PRP74162.1"/>
    </source>
</evidence>
<name>A0A2P6MR41_9EUKA</name>
<dbReference type="AlphaFoldDB" id="A0A2P6MR41"/>
<proteinExistence type="predicted"/>